<dbReference type="GO" id="GO:0006357">
    <property type="term" value="P:regulation of transcription by RNA polymerase II"/>
    <property type="evidence" value="ECO:0007669"/>
    <property type="project" value="TreeGrafter"/>
</dbReference>
<feature type="domain" description="RTG2 C-terminal" evidence="2">
    <location>
        <begin position="247"/>
        <end position="322"/>
    </location>
</feature>
<comment type="caution">
    <text evidence="3">The sequence shown here is derived from an EMBL/GenBank/DDBJ whole genome shotgun (WGS) entry which is preliminary data.</text>
</comment>
<dbReference type="SUPFAM" id="SSF53067">
    <property type="entry name" value="Actin-like ATPase domain"/>
    <property type="match status" value="1"/>
</dbReference>
<protein>
    <submittedName>
        <fullName evidence="3">Actin-like ATPase domain-containing protein</fullName>
    </submittedName>
</protein>
<gene>
    <name evidence="3" type="ORF">K493DRAFT_320742</name>
</gene>
<dbReference type="AlphaFoldDB" id="A0A1Y1X624"/>
<keyword evidence="4" id="KW-1185">Reference proteome</keyword>
<dbReference type="InParanoid" id="A0A1Y1X624"/>
<dbReference type="Pfam" id="PF02541">
    <property type="entry name" value="Ppx-GppA"/>
    <property type="match status" value="1"/>
</dbReference>
<dbReference type="Pfam" id="PF23566">
    <property type="entry name" value="RTG2_C"/>
    <property type="match status" value="1"/>
</dbReference>
<proteinExistence type="predicted"/>
<feature type="domain" description="Ppx/GppA phosphatase N-terminal" evidence="1">
    <location>
        <begin position="5"/>
        <end position="196"/>
    </location>
</feature>
<name>A0A1Y1X624_9FUNG</name>
<dbReference type="InterPro" id="IPR043129">
    <property type="entry name" value="ATPase_NBD"/>
</dbReference>
<dbReference type="OrthoDB" id="2014654at2759"/>
<dbReference type="EMBL" id="MCFE01000714">
    <property type="protein sequence ID" value="ORX81152.1"/>
    <property type="molecule type" value="Genomic_DNA"/>
</dbReference>
<dbReference type="PANTHER" id="PTHR30005:SF0">
    <property type="entry name" value="RETROGRADE REGULATION PROTEIN 2"/>
    <property type="match status" value="1"/>
</dbReference>
<evidence type="ECO:0000313" key="3">
    <source>
        <dbReference type="EMBL" id="ORX81152.1"/>
    </source>
</evidence>
<dbReference type="Proteomes" id="UP000193498">
    <property type="component" value="Unassembled WGS sequence"/>
</dbReference>
<dbReference type="InterPro" id="IPR003695">
    <property type="entry name" value="Ppx_GppA_N"/>
</dbReference>
<dbReference type="STRING" id="1314790.A0A1Y1X624"/>
<accession>A0A1Y1X624</accession>
<dbReference type="PANTHER" id="PTHR30005">
    <property type="entry name" value="EXOPOLYPHOSPHATASE"/>
    <property type="match status" value="1"/>
</dbReference>
<sequence length="421" mass="46534">MSSFTTVDGFVMDLGGGSVELNYVIKHSGVPPVSSDNAQSLPYGAALLARRLNKCQTEVERKNIYQEIVEAMRQALESINVPTDSTSTMRKTLYLSGGGFRALGYMSMVKYNYPISIINGYRISAADLKKTVEEYSFANEDELADQLDIFRISKRRAKQVPACCVLISAALEVLDEVEDVYFSEGGVRQGSYFDLMSPDEQMVDPVISGVKGFIKGSFNPPTDDDVNEAYRVLEPLANDSYKGKTAKTVAARCLNERLIKSAIYLSRYLLQYPKESAANIAFRLPLTGGLLSNLPGLIHDERILLATILASSYGGELSDPTVKKVQQVIPEPVIKRARLIGEMLNFLIVLCPLEMDFIRTVDIRHSDADNEPKTLILTLSRSSQLAKGSFFEKALAKIQKKLEKRSPGVATVRVEYLSTAP</sequence>
<organism evidence="3 4">
    <name type="scientific">Basidiobolus meristosporus CBS 931.73</name>
    <dbReference type="NCBI Taxonomy" id="1314790"/>
    <lineage>
        <taxon>Eukaryota</taxon>
        <taxon>Fungi</taxon>
        <taxon>Fungi incertae sedis</taxon>
        <taxon>Zoopagomycota</taxon>
        <taxon>Entomophthoromycotina</taxon>
        <taxon>Basidiobolomycetes</taxon>
        <taxon>Basidiobolales</taxon>
        <taxon>Basidiobolaceae</taxon>
        <taxon>Basidiobolus</taxon>
    </lineage>
</organism>
<dbReference type="Gene3D" id="3.30.420.150">
    <property type="entry name" value="Exopolyphosphatase. Domain 2"/>
    <property type="match status" value="1"/>
</dbReference>
<evidence type="ECO:0000313" key="4">
    <source>
        <dbReference type="Proteomes" id="UP000193498"/>
    </source>
</evidence>
<evidence type="ECO:0000259" key="1">
    <source>
        <dbReference type="Pfam" id="PF02541"/>
    </source>
</evidence>
<evidence type="ECO:0000259" key="2">
    <source>
        <dbReference type="Pfam" id="PF23566"/>
    </source>
</evidence>
<dbReference type="Gene3D" id="1.10.3210.10">
    <property type="entry name" value="Hypothetical protein af1432"/>
    <property type="match status" value="1"/>
</dbReference>
<reference evidence="3 4" key="1">
    <citation type="submission" date="2016-07" db="EMBL/GenBank/DDBJ databases">
        <title>Pervasive Adenine N6-methylation of Active Genes in Fungi.</title>
        <authorList>
            <consortium name="DOE Joint Genome Institute"/>
            <person name="Mondo S.J."/>
            <person name="Dannebaum R.O."/>
            <person name="Kuo R.C."/>
            <person name="Labutti K."/>
            <person name="Haridas S."/>
            <person name="Kuo A."/>
            <person name="Salamov A."/>
            <person name="Ahrendt S.R."/>
            <person name="Lipzen A."/>
            <person name="Sullivan W."/>
            <person name="Andreopoulos W.B."/>
            <person name="Clum A."/>
            <person name="Lindquist E."/>
            <person name="Daum C."/>
            <person name="Ramamoorthy G.K."/>
            <person name="Gryganskyi A."/>
            <person name="Culley D."/>
            <person name="Magnuson J.K."/>
            <person name="James T.Y."/>
            <person name="O'Malley M.A."/>
            <person name="Stajich J.E."/>
            <person name="Spatafora J.W."/>
            <person name="Visel A."/>
            <person name="Grigoriev I.V."/>
        </authorList>
    </citation>
    <scope>NUCLEOTIDE SEQUENCE [LARGE SCALE GENOMIC DNA]</scope>
    <source>
        <strain evidence="3 4">CBS 931.73</strain>
    </source>
</reference>
<dbReference type="InterPro" id="IPR057512">
    <property type="entry name" value="RTG2_C"/>
</dbReference>
<dbReference type="InterPro" id="IPR050273">
    <property type="entry name" value="GppA/Ppx_hydrolase"/>
</dbReference>